<name>A0ABU1N3B2_9CAUL</name>
<evidence type="ECO:0000259" key="2">
    <source>
        <dbReference type="Pfam" id="PF00326"/>
    </source>
</evidence>
<dbReference type="Pfam" id="PF00326">
    <property type="entry name" value="Peptidase_S9"/>
    <property type="match status" value="1"/>
</dbReference>
<dbReference type="Gene3D" id="3.40.50.1820">
    <property type="entry name" value="alpha/beta hydrolase"/>
    <property type="match status" value="1"/>
</dbReference>
<sequence>MAAPALAQTPAAAPTAHDFARNAQVDDVSISPDGKHIAGLVSQDGVTKVVAIWETADPDKAPTILGASKMQLMAVNFVKNDRLAVVAQQLWTYGATKAHLQKVYITDLQGSKWTSALPENRGKSDYEELMQAISNPSILSRLPNDPKHILVLNTGANGAGDVYKVDLYDGGADRVTRGSERFGGLEPDHTGELRARQKVDFDNGKVYVAQQIRDPKTGEWSEHFRSYAKDRNLTTVVGFSDDPNIVYVRVRQNGADKTGIYEYDVQQRKITEPAFEIKLFDADGPILDDDGKVLGFSYGADTGRDYWVDPVLAAAAKSLPAALGIKTVTLQWTDPAGGAPPSKFSYPDGAGVQITDWSKDKKYILVRKSGPNLPPEYYLLTDGGKLTLLGKSRPQINPAVLGESRLVQYAARDGLMIPAFLHTPPKDVYGPGPYPAIVLPHGGPSARDELDWDPSGWTKYFTARGYVVIQPQFRGSEGWGSRLARAGDAQWGMAMQDDNDDAAKYLIDQKLAAPDRIALFGYSYGGYAAFAAAIRPNGLYQCSIAGAGVAEIKRFQGETYNDRFLREYQRPTIDGLDPLPNAKNVSIPIFVYHGDRDQTVEVEESRRFVGALKAAGKTYKYLEIKDMGHQYTFMTPEMLETQLVEIEKYLKTDCGPAGL</sequence>
<comment type="caution">
    <text evidence="3">The sequence shown here is derived from an EMBL/GenBank/DDBJ whole genome shotgun (WGS) entry which is preliminary data.</text>
</comment>
<dbReference type="SUPFAM" id="SSF53474">
    <property type="entry name" value="alpha/beta-Hydrolases"/>
    <property type="match status" value="1"/>
</dbReference>
<feature type="domain" description="Peptidase S9 prolyl oligopeptidase catalytic" evidence="2">
    <location>
        <begin position="458"/>
        <end position="633"/>
    </location>
</feature>
<gene>
    <name evidence="3" type="ORF">J2800_003702</name>
</gene>
<proteinExistence type="predicted"/>
<dbReference type="RefSeq" id="WP_310033625.1">
    <property type="nucleotide sequence ID" value="NZ_JAVDRL010000011.1"/>
</dbReference>
<dbReference type="Proteomes" id="UP001262754">
    <property type="component" value="Unassembled WGS sequence"/>
</dbReference>
<keyword evidence="1" id="KW-0378">Hydrolase</keyword>
<dbReference type="InterPro" id="IPR001375">
    <property type="entry name" value="Peptidase_S9_cat"/>
</dbReference>
<dbReference type="GO" id="GO:0004177">
    <property type="term" value="F:aminopeptidase activity"/>
    <property type="evidence" value="ECO:0007669"/>
    <property type="project" value="UniProtKB-KW"/>
</dbReference>
<evidence type="ECO:0000313" key="3">
    <source>
        <dbReference type="EMBL" id="MDR6532941.1"/>
    </source>
</evidence>
<evidence type="ECO:0000256" key="1">
    <source>
        <dbReference type="ARBA" id="ARBA00022801"/>
    </source>
</evidence>
<keyword evidence="3" id="KW-0645">Protease</keyword>
<keyword evidence="4" id="KW-1185">Reference proteome</keyword>
<organism evidence="3 4">
    <name type="scientific">Caulobacter rhizosphaerae</name>
    <dbReference type="NCBI Taxonomy" id="2010972"/>
    <lineage>
        <taxon>Bacteria</taxon>
        <taxon>Pseudomonadati</taxon>
        <taxon>Pseudomonadota</taxon>
        <taxon>Alphaproteobacteria</taxon>
        <taxon>Caulobacterales</taxon>
        <taxon>Caulobacteraceae</taxon>
        <taxon>Caulobacter</taxon>
    </lineage>
</organism>
<protein>
    <submittedName>
        <fullName evidence="3">Dipeptidyl aminopeptidase/acylaminoacyl peptidase</fullName>
    </submittedName>
</protein>
<keyword evidence="3" id="KW-0031">Aminopeptidase</keyword>
<dbReference type="SUPFAM" id="SSF82171">
    <property type="entry name" value="DPP6 N-terminal domain-like"/>
    <property type="match status" value="1"/>
</dbReference>
<reference evidence="3 4" key="1">
    <citation type="submission" date="2023-07" db="EMBL/GenBank/DDBJ databases">
        <title>Sorghum-associated microbial communities from plants grown in Nebraska, USA.</title>
        <authorList>
            <person name="Schachtman D."/>
        </authorList>
    </citation>
    <scope>NUCLEOTIDE SEQUENCE [LARGE SCALE GENOMIC DNA]</scope>
    <source>
        <strain evidence="3 4">DS2154</strain>
    </source>
</reference>
<dbReference type="PANTHER" id="PTHR42776">
    <property type="entry name" value="SERINE PEPTIDASE S9 FAMILY MEMBER"/>
    <property type="match status" value="1"/>
</dbReference>
<dbReference type="InterPro" id="IPR029058">
    <property type="entry name" value="AB_hydrolase_fold"/>
</dbReference>
<accession>A0ABU1N3B2</accession>
<dbReference type="EMBL" id="JAVDRL010000011">
    <property type="protein sequence ID" value="MDR6532941.1"/>
    <property type="molecule type" value="Genomic_DNA"/>
</dbReference>
<dbReference type="PANTHER" id="PTHR42776:SF27">
    <property type="entry name" value="DIPEPTIDYL PEPTIDASE FAMILY MEMBER 6"/>
    <property type="match status" value="1"/>
</dbReference>
<evidence type="ECO:0000313" key="4">
    <source>
        <dbReference type="Proteomes" id="UP001262754"/>
    </source>
</evidence>